<accession>A0ACB7VCK2</accession>
<sequence>MSRNNGKSPKVDMKFNRSPAQRGNTSRVARDDDDSPNRSSSASPPSSCVSSCNNSPEAQPMVLAGCPRCLMYVMLSEEDPRCPKCKNPVPLDFLQGKNNNNNNMKNRKN</sequence>
<organism evidence="1 2">
    <name type="scientific">Dioscorea alata</name>
    <name type="common">Purple yam</name>
    <dbReference type="NCBI Taxonomy" id="55571"/>
    <lineage>
        <taxon>Eukaryota</taxon>
        <taxon>Viridiplantae</taxon>
        <taxon>Streptophyta</taxon>
        <taxon>Embryophyta</taxon>
        <taxon>Tracheophyta</taxon>
        <taxon>Spermatophyta</taxon>
        <taxon>Magnoliopsida</taxon>
        <taxon>Liliopsida</taxon>
        <taxon>Dioscoreales</taxon>
        <taxon>Dioscoreaceae</taxon>
        <taxon>Dioscorea</taxon>
    </lineage>
</organism>
<dbReference type="Proteomes" id="UP000827976">
    <property type="component" value="Chromosome 10"/>
</dbReference>
<proteinExistence type="predicted"/>
<name>A0ACB7VCK2_DIOAL</name>
<comment type="caution">
    <text evidence="1">The sequence shown here is derived from an EMBL/GenBank/DDBJ whole genome shotgun (WGS) entry which is preliminary data.</text>
</comment>
<gene>
    <name evidence="1" type="ORF">IHE45_10G086500</name>
</gene>
<protein>
    <submittedName>
        <fullName evidence="1">Zinc finger RING/FYVE/PHD-type protein</fullName>
    </submittedName>
</protein>
<reference evidence="2" key="1">
    <citation type="journal article" date="2022" name="Nat. Commun.">
        <title>Chromosome evolution and the genetic basis of agronomically important traits in greater yam.</title>
        <authorList>
            <person name="Bredeson J.V."/>
            <person name="Lyons J.B."/>
            <person name="Oniyinde I.O."/>
            <person name="Okereke N.R."/>
            <person name="Kolade O."/>
            <person name="Nnabue I."/>
            <person name="Nwadili C.O."/>
            <person name="Hribova E."/>
            <person name="Parker M."/>
            <person name="Nwogha J."/>
            <person name="Shu S."/>
            <person name="Carlson J."/>
            <person name="Kariba R."/>
            <person name="Muthemba S."/>
            <person name="Knop K."/>
            <person name="Barton G.J."/>
            <person name="Sherwood A.V."/>
            <person name="Lopez-Montes A."/>
            <person name="Asiedu R."/>
            <person name="Jamnadass R."/>
            <person name="Muchugi A."/>
            <person name="Goodstein D."/>
            <person name="Egesi C.N."/>
            <person name="Featherston J."/>
            <person name="Asfaw A."/>
            <person name="Simpson G.G."/>
            <person name="Dolezel J."/>
            <person name="Hendre P.S."/>
            <person name="Van Deynze A."/>
            <person name="Kumar P.L."/>
            <person name="Obidiegwu J.E."/>
            <person name="Bhattacharjee R."/>
            <person name="Rokhsar D.S."/>
        </authorList>
    </citation>
    <scope>NUCLEOTIDE SEQUENCE [LARGE SCALE GENOMIC DNA]</scope>
    <source>
        <strain evidence="2">cv. TDa95/00328</strain>
    </source>
</reference>
<dbReference type="EMBL" id="CM037020">
    <property type="protein sequence ID" value="KAH7671336.1"/>
    <property type="molecule type" value="Genomic_DNA"/>
</dbReference>
<keyword evidence="2" id="KW-1185">Reference proteome</keyword>
<evidence type="ECO:0000313" key="2">
    <source>
        <dbReference type="Proteomes" id="UP000827976"/>
    </source>
</evidence>
<evidence type="ECO:0000313" key="1">
    <source>
        <dbReference type="EMBL" id="KAH7671336.1"/>
    </source>
</evidence>